<accession>K6YS59</accession>
<name>K6YS59_9ALTE</name>
<feature type="domain" description="HTH merR-type" evidence="4">
    <location>
        <begin position="1"/>
        <end position="69"/>
    </location>
</feature>
<dbReference type="STRING" id="493475.GARC_2557"/>
<dbReference type="InterPro" id="IPR009061">
    <property type="entry name" value="DNA-bd_dom_put_sf"/>
</dbReference>
<dbReference type="PANTHER" id="PTHR30204:SF94">
    <property type="entry name" value="HEAVY METAL-DEPENDENT TRANSCRIPTIONAL REGULATOR HI_0293-RELATED"/>
    <property type="match status" value="1"/>
</dbReference>
<keyword evidence="2" id="KW-0238">DNA-binding</keyword>
<keyword evidence="1" id="KW-0805">Transcription regulation</keyword>
<organism evidence="5 6">
    <name type="scientific">Paraglaciecola arctica BSs20135</name>
    <dbReference type="NCBI Taxonomy" id="493475"/>
    <lineage>
        <taxon>Bacteria</taxon>
        <taxon>Pseudomonadati</taxon>
        <taxon>Pseudomonadota</taxon>
        <taxon>Gammaproteobacteria</taxon>
        <taxon>Alteromonadales</taxon>
        <taxon>Alteromonadaceae</taxon>
        <taxon>Paraglaciecola</taxon>
    </lineage>
</organism>
<dbReference type="GO" id="GO:0003677">
    <property type="term" value="F:DNA binding"/>
    <property type="evidence" value="ECO:0007669"/>
    <property type="project" value="UniProtKB-KW"/>
</dbReference>
<dbReference type="InterPro" id="IPR000551">
    <property type="entry name" value="MerR-type_HTH_dom"/>
</dbReference>
<dbReference type="AlphaFoldDB" id="K6YS59"/>
<dbReference type="RefSeq" id="WP_007620433.1">
    <property type="nucleotide sequence ID" value="NZ_BAEO01000031.1"/>
</dbReference>
<dbReference type="PRINTS" id="PR00040">
    <property type="entry name" value="HTHMERR"/>
</dbReference>
<dbReference type="eggNOG" id="COG0789">
    <property type="taxonomic scope" value="Bacteria"/>
</dbReference>
<dbReference type="SMART" id="SM00422">
    <property type="entry name" value="HTH_MERR"/>
    <property type="match status" value="1"/>
</dbReference>
<dbReference type="GO" id="GO:0003700">
    <property type="term" value="F:DNA-binding transcription factor activity"/>
    <property type="evidence" value="ECO:0007669"/>
    <property type="project" value="InterPro"/>
</dbReference>
<dbReference type="PANTHER" id="PTHR30204">
    <property type="entry name" value="REDOX-CYCLING DRUG-SENSING TRANSCRIPTIONAL ACTIVATOR SOXR"/>
    <property type="match status" value="1"/>
</dbReference>
<dbReference type="InterPro" id="IPR047057">
    <property type="entry name" value="MerR_fam"/>
</dbReference>
<protein>
    <submittedName>
        <fullName evidence="5">MerR family transcriptional regulator</fullName>
    </submittedName>
</protein>
<proteinExistence type="predicted"/>
<evidence type="ECO:0000259" key="4">
    <source>
        <dbReference type="PROSITE" id="PS50937"/>
    </source>
</evidence>
<dbReference type="Proteomes" id="UP000006327">
    <property type="component" value="Unassembled WGS sequence"/>
</dbReference>
<comment type="caution">
    <text evidence="5">The sequence shown here is derived from an EMBL/GenBank/DDBJ whole genome shotgun (WGS) entry which is preliminary data.</text>
</comment>
<reference evidence="5 6" key="1">
    <citation type="journal article" date="2017" name="Antonie Van Leeuwenhoek">
        <title>Rhizobium rhizosphaerae sp. nov., a novel species isolated from rice rhizosphere.</title>
        <authorList>
            <person name="Zhao J.J."/>
            <person name="Zhang J."/>
            <person name="Zhang R.J."/>
            <person name="Zhang C.W."/>
            <person name="Yin H.Q."/>
            <person name="Zhang X.X."/>
        </authorList>
    </citation>
    <scope>NUCLEOTIDE SEQUENCE [LARGE SCALE GENOMIC DNA]</scope>
    <source>
        <strain evidence="5 6">BSs20135</strain>
    </source>
</reference>
<evidence type="ECO:0000313" key="5">
    <source>
        <dbReference type="EMBL" id="GAC19523.1"/>
    </source>
</evidence>
<evidence type="ECO:0000256" key="3">
    <source>
        <dbReference type="ARBA" id="ARBA00023163"/>
    </source>
</evidence>
<dbReference type="Gene3D" id="1.10.1660.10">
    <property type="match status" value="1"/>
</dbReference>
<dbReference type="EMBL" id="BAEO01000031">
    <property type="protein sequence ID" value="GAC19523.1"/>
    <property type="molecule type" value="Genomic_DNA"/>
</dbReference>
<dbReference type="OrthoDB" id="9808480at2"/>
<keyword evidence="6" id="KW-1185">Reference proteome</keyword>
<dbReference type="SUPFAM" id="SSF46955">
    <property type="entry name" value="Putative DNA-binding domain"/>
    <property type="match status" value="1"/>
</dbReference>
<gene>
    <name evidence="5" type="ORF">GARC_2557</name>
</gene>
<dbReference type="Pfam" id="PF13411">
    <property type="entry name" value="MerR_1"/>
    <property type="match status" value="1"/>
</dbReference>
<evidence type="ECO:0000256" key="2">
    <source>
        <dbReference type="ARBA" id="ARBA00023125"/>
    </source>
</evidence>
<evidence type="ECO:0000313" key="6">
    <source>
        <dbReference type="Proteomes" id="UP000006327"/>
    </source>
</evidence>
<sequence>MQVRQLAEMLGVSPDTVRYYTRIGLLEPKKSIDNGYKFYSPNDQNRLRFILSARDLGFSVDDIKQIFHKADEGESPCPTVRRLIDNRLHETEQRFQDTLRLRARMHVAVESWGDKPDKRPSGNVICHLIDDFNKMPE</sequence>
<evidence type="ECO:0000256" key="1">
    <source>
        <dbReference type="ARBA" id="ARBA00023015"/>
    </source>
</evidence>
<keyword evidence="3" id="KW-0804">Transcription</keyword>
<dbReference type="PROSITE" id="PS50937">
    <property type="entry name" value="HTH_MERR_2"/>
    <property type="match status" value="1"/>
</dbReference>
<dbReference type="CDD" id="cd04787">
    <property type="entry name" value="HTH_HMRTR_unk"/>
    <property type="match status" value="1"/>
</dbReference>